<dbReference type="AlphaFoldDB" id="A0AAV5M6C0"/>
<dbReference type="EMBL" id="BPVZ01000189">
    <property type="protein sequence ID" value="GKV45043.1"/>
    <property type="molecule type" value="Genomic_DNA"/>
</dbReference>
<reference evidence="2 3" key="1">
    <citation type="journal article" date="2021" name="Commun. Biol.">
        <title>The genome of Shorea leprosula (Dipterocarpaceae) highlights the ecological relevance of drought in aseasonal tropical rainforests.</title>
        <authorList>
            <person name="Ng K.K.S."/>
            <person name="Kobayashi M.J."/>
            <person name="Fawcett J.A."/>
            <person name="Hatakeyama M."/>
            <person name="Paape T."/>
            <person name="Ng C.H."/>
            <person name="Ang C.C."/>
            <person name="Tnah L.H."/>
            <person name="Lee C.T."/>
            <person name="Nishiyama T."/>
            <person name="Sese J."/>
            <person name="O'Brien M.J."/>
            <person name="Copetti D."/>
            <person name="Mohd Noor M.I."/>
            <person name="Ong R.C."/>
            <person name="Putra M."/>
            <person name="Sireger I.Z."/>
            <person name="Indrioko S."/>
            <person name="Kosugi Y."/>
            <person name="Izuno A."/>
            <person name="Isagi Y."/>
            <person name="Lee S.L."/>
            <person name="Shimizu K.K."/>
        </authorList>
    </citation>
    <scope>NUCLEOTIDE SEQUENCE [LARGE SCALE GENOMIC DNA]</scope>
    <source>
        <strain evidence="2">214</strain>
    </source>
</reference>
<name>A0AAV5M6C0_9ROSI</name>
<protein>
    <submittedName>
        <fullName evidence="2">Uncharacterized protein</fullName>
    </submittedName>
</protein>
<feature type="region of interest" description="Disordered" evidence="1">
    <location>
        <begin position="1"/>
        <end position="71"/>
    </location>
</feature>
<gene>
    <name evidence="2" type="ORF">SLEP1_g52171</name>
</gene>
<accession>A0AAV5M6C0</accession>
<evidence type="ECO:0000313" key="2">
    <source>
        <dbReference type="EMBL" id="GKV45043.1"/>
    </source>
</evidence>
<dbReference type="Proteomes" id="UP001054252">
    <property type="component" value="Unassembled WGS sequence"/>
</dbReference>
<comment type="caution">
    <text evidence="2">The sequence shown here is derived from an EMBL/GenBank/DDBJ whole genome shotgun (WGS) entry which is preliminary data.</text>
</comment>
<sequence length="71" mass="6953">MKKAGSQGANKGSQGADKGSRLCAPVDSGAKSGSYAGNKLGSCGEAKQGSNQGKVCGTPGDKKTSATGNRY</sequence>
<evidence type="ECO:0000313" key="3">
    <source>
        <dbReference type="Proteomes" id="UP001054252"/>
    </source>
</evidence>
<evidence type="ECO:0000256" key="1">
    <source>
        <dbReference type="SAM" id="MobiDB-lite"/>
    </source>
</evidence>
<proteinExistence type="predicted"/>
<keyword evidence="3" id="KW-1185">Reference proteome</keyword>
<organism evidence="2 3">
    <name type="scientific">Rubroshorea leprosula</name>
    <dbReference type="NCBI Taxonomy" id="152421"/>
    <lineage>
        <taxon>Eukaryota</taxon>
        <taxon>Viridiplantae</taxon>
        <taxon>Streptophyta</taxon>
        <taxon>Embryophyta</taxon>
        <taxon>Tracheophyta</taxon>
        <taxon>Spermatophyta</taxon>
        <taxon>Magnoliopsida</taxon>
        <taxon>eudicotyledons</taxon>
        <taxon>Gunneridae</taxon>
        <taxon>Pentapetalae</taxon>
        <taxon>rosids</taxon>
        <taxon>malvids</taxon>
        <taxon>Malvales</taxon>
        <taxon>Dipterocarpaceae</taxon>
        <taxon>Rubroshorea</taxon>
    </lineage>
</organism>